<feature type="transmembrane region" description="Helical" evidence="2">
    <location>
        <begin position="294"/>
        <end position="321"/>
    </location>
</feature>
<proteinExistence type="predicted"/>
<keyword evidence="2" id="KW-1133">Transmembrane helix</keyword>
<keyword evidence="2" id="KW-0472">Membrane</keyword>
<feature type="transmembrane region" description="Helical" evidence="2">
    <location>
        <begin position="252"/>
        <end position="282"/>
    </location>
</feature>
<evidence type="ECO:0000313" key="4">
    <source>
        <dbReference type="Proteomes" id="UP000275456"/>
    </source>
</evidence>
<dbReference type="Proteomes" id="UP000275456">
    <property type="component" value="Unassembled WGS sequence"/>
</dbReference>
<keyword evidence="2" id="KW-0812">Transmembrane</keyword>
<reference evidence="3 4" key="1">
    <citation type="submission" date="2018-11" db="EMBL/GenBank/DDBJ databases">
        <title>Sequencing the genomes of 1000 actinobacteria strains.</title>
        <authorList>
            <person name="Klenk H.-P."/>
        </authorList>
    </citation>
    <scope>NUCLEOTIDE SEQUENCE [LARGE SCALE GENOMIC DNA]</scope>
    <source>
        <strain evidence="3 4">DSM 9580</strain>
    </source>
</reference>
<feature type="region of interest" description="Disordered" evidence="1">
    <location>
        <begin position="1"/>
        <end position="22"/>
    </location>
</feature>
<dbReference type="EMBL" id="RKHJ01000001">
    <property type="protein sequence ID" value="ROR65567.1"/>
    <property type="molecule type" value="Genomic_DNA"/>
</dbReference>
<comment type="caution">
    <text evidence="3">The sequence shown here is derived from an EMBL/GenBank/DDBJ whole genome shotgun (WGS) entry which is preliminary data.</text>
</comment>
<evidence type="ECO:0008006" key="5">
    <source>
        <dbReference type="Google" id="ProtNLM"/>
    </source>
</evidence>
<accession>A0A3N2AR92</accession>
<keyword evidence="4" id="KW-1185">Reference proteome</keyword>
<evidence type="ECO:0000256" key="1">
    <source>
        <dbReference type="SAM" id="MobiDB-lite"/>
    </source>
</evidence>
<feature type="region of interest" description="Disordered" evidence="1">
    <location>
        <begin position="201"/>
        <end position="244"/>
    </location>
</feature>
<protein>
    <recommendedName>
        <fullName evidence="5">Nuclease-like protein</fullName>
    </recommendedName>
</protein>
<organism evidence="3 4">
    <name type="scientific">Agrococcus jenensis</name>
    <dbReference type="NCBI Taxonomy" id="46353"/>
    <lineage>
        <taxon>Bacteria</taxon>
        <taxon>Bacillati</taxon>
        <taxon>Actinomycetota</taxon>
        <taxon>Actinomycetes</taxon>
        <taxon>Micrococcales</taxon>
        <taxon>Microbacteriaceae</taxon>
        <taxon>Agrococcus</taxon>
    </lineage>
</organism>
<gene>
    <name evidence="3" type="ORF">EDD26_0933</name>
</gene>
<evidence type="ECO:0000256" key="2">
    <source>
        <dbReference type="SAM" id="Phobius"/>
    </source>
</evidence>
<name>A0A3N2AR92_9MICO</name>
<evidence type="ECO:0000313" key="3">
    <source>
        <dbReference type="EMBL" id="ROR65567.1"/>
    </source>
</evidence>
<sequence>MTTPAPSSAHRRAFGTPGAGLASARGIAPSLVRAGTKGEELLASYSLQALQRNPSMMVFFSLRPPGQRGDIDQLLWAGGQFWLMDAKHWRGAAGGVPLRYEVISREGDQLHFVRNGQPFKGGLVNTPKQLDLWRRYLSPHLVTSVIVLTNPEAEVAADASNRRTLVLTASGLQAWFDGFGVEGSALDQVWVEELARRAFEMPRPGPAAPAPTRSSPPSQRYPSQQSLQHPSIHSGIGASRPRPSSPSRTAGWMLLVAALLAWIAPAVGVVPALVATVGGLVVRKRLRAAGARSTLVALATGIGIGALIVNIAMLATAAYLVTTGVAPGIPS</sequence>
<feature type="compositionally biased region" description="Low complexity" evidence="1">
    <location>
        <begin position="210"/>
        <end position="226"/>
    </location>
</feature>
<dbReference type="AlphaFoldDB" id="A0A3N2AR92"/>